<dbReference type="InterPro" id="IPR007171">
    <property type="entry name" value="DUF371"/>
</dbReference>
<reference evidence="2 3" key="1">
    <citation type="journal article" date="2007" name="Archaea">
        <title>The genome of Hyperthermus butylicus: a sulfur-reducing, peptide fermenting, neutrophilic Crenarchaeote growing up to 108 degrees C.</title>
        <authorList>
            <person name="Brugger K."/>
            <person name="Chen L."/>
            <person name="Stark M."/>
            <person name="Zibat A."/>
            <person name="Redder P."/>
            <person name="Ruepp A."/>
            <person name="Awayez M."/>
            <person name="She Q."/>
            <person name="Garrett R.A."/>
            <person name="Klenk H.P."/>
        </authorList>
    </citation>
    <scope>NUCLEOTIDE SEQUENCE [LARGE SCALE GENOMIC DNA]</scope>
    <source>
        <strain evidence="3">DSM 5456 / JCM 9403 / PLM1-5</strain>
    </source>
</reference>
<dbReference type="HOGENOM" id="CLU_1431621_0_0_2"/>
<dbReference type="AlphaFoldDB" id="A2BJJ4"/>
<dbReference type="STRING" id="415426.Hbut_0283"/>
<dbReference type="OrthoDB" id="9265at2157"/>
<name>A2BJJ4_HYPBU</name>
<organism evidence="2 3">
    <name type="scientific">Hyperthermus butylicus (strain DSM 5456 / JCM 9403 / PLM1-5)</name>
    <dbReference type="NCBI Taxonomy" id="415426"/>
    <lineage>
        <taxon>Archaea</taxon>
        <taxon>Thermoproteota</taxon>
        <taxon>Thermoprotei</taxon>
        <taxon>Desulfurococcales</taxon>
        <taxon>Pyrodictiaceae</taxon>
        <taxon>Hyperthermus</taxon>
    </lineage>
</organism>
<dbReference type="Proteomes" id="UP000002593">
    <property type="component" value="Chromosome"/>
</dbReference>
<sequence>MELGTCIAVVRCRGHPNVQLAHESTLELEERSVLTPRGDCIACISCSGGEELRSCATRRGLAVLIIFAAEPGGSVASFAVYGLSPGSRPGRLVARRSCHTADSIVVAGSAAAADAPRRLARILSSGFARCYAVYTVFRPPGVEELYVELCGSGRDVGVSKAGPHQPPGGSARGVRGSNIIHPQAGPQGE</sequence>
<dbReference type="InterPro" id="IPR023131">
    <property type="entry name" value="Mth639-like_dom_sf"/>
</dbReference>
<evidence type="ECO:0000313" key="2">
    <source>
        <dbReference type="EMBL" id="ABM80155.1"/>
    </source>
</evidence>
<dbReference type="KEGG" id="hbu:Hbut_0283"/>
<dbReference type="PANTHER" id="PTHR40696:SF1">
    <property type="entry name" value="DUF371 DOMAIN-CONTAINING PROTEIN"/>
    <property type="match status" value="1"/>
</dbReference>
<dbReference type="PANTHER" id="PTHR40696">
    <property type="entry name" value="DUF371 FAMILY PROTEIN"/>
    <property type="match status" value="1"/>
</dbReference>
<evidence type="ECO:0000313" key="3">
    <source>
        <dbReference type="Proteomes" id="UP000002593"/>
    </source>
</evidence>
<dbReference type="eggNOG" id="arCOG04171">
    <property type="taxonomic scope" value="Archaea"/>
</dbReference>
<dbReference type="RefSeq" id="WP_011821473.1">
    <property type="nucleotide sequence ID" value="NC_008818.1"/>
</dbReference>
<gene>
    <name evidence="2" type="ordered locus">Hbut_0283</name>
</gene>
<dbReference type="EnsemblBacteria" id="ABM80155">
    <property type="protein sequence ID" value="ABM80155"/>
    <property type="gene ID" value="Hbut_0283"/>
</dbReference>
<dbReference type="Gene3D" id="2.60.120.630">
    <property type="entry name" value="mth639 domain like"/>
    <property type="match status" value="1"/>
</dbReference>
<accession>A2BJJ4</accession>
<keyword evidence="3" id="KW-1185">Reference proteome</keyword>
<proteinExistence type="predicted"/>
<protein>
    <submittedName>
        <fullName evidence="2">Conserved archaeal protein, DUF371</fullName>
    </submittedName>
</protein>
<evidence type="ECO:0000256" key="1">
    <source>
        <dbReference type="SAM" id="MobiDB-lite"/>
    </source>
</evidence>
<dbReference type="EMBL" id="CP000493">
    <property type="protein sequence ID" value="ABM80155.1"/>
    <property type="molecule type" value="Genomic_DNA"/>
</dbReference>
<feature type="region of interest" description="Disordered" evidence="1">
    <location>
        <begin position="158"/>
        <end position="189"/>
    </location>
</feature>
<dbReference type="Pfam" id="PF04027">
    <property type="entry name" value="DUF371"/>
    <property type="match status" value="1"/>
</dbReference>
<dbReference type="GeneID" id="25393281"/>